<accession>A0A2S9WZZ8</accession>
<dbReference type="AlphaFoldDB" id="A0A2S9WZZ8"/>
<comment type="caution">
    <text evidence="3">The sequence shown here is derived from an EMBL/GenBank/DDBJ whole genome shotgun (WGS) entry which is preliminary data.</text>
</comment>
<evidence type="ECO:0000256" key="1">
    <source>
        <dbReference type="SAM" id="Phobius"/>
    </source>
</evidence>
<keyword evidence="1" id="KW-0472">Membrane</keyword>
<dbReference type="EMBL" id="MTBD01000036">
    <property type="protein sequence ID" value="PRP69038.1"/>
    <property type="molecule type" value="Genomic_DNA"/>
</dbReference>
<gene>
    <name evidence="3" type="ORF">BUE93_20060</name>
</gene>
<sequence>MKSNVGGLDRALRVAVGAALIVGAAIGAIGPWGWLGLAPLATGLFRFCPAYLPFGWSSCRASSSPSQLEQKP</sequence>
<dbReference type="Proteomes" id="UP000239469">
    <property type="component" value="Unassembled WGS sequence"/>
</dbReference>
<name>A0A2S9WZZ8_9NEIS</name>
<evidence type="ECO:0000313" key="4">
    <source>
        <dbReference type="Proteomes" id="UP000239469"/>
    </source>
</evidence>
<protein>
    <recommendedName>
        <fullName evidence="2">Inner membrane protein YgaP-like transmembrane domain-containing protein</fullName>
    </recommendedName>
</protein>
<reference evidence="3 4" key="1">
    <citation type="submission" date="2017-01" db="EMBL/GenBank/DDBJ databases">
        <title>New insights into the genetic diversity of Chromobacterium isolated from tropical freshwater lake.</title>
        <authorList>
            <person name="Santos A.B."/>
            <person name="Nascimento A.M."/>
            <person name="Da Silva P.C."/>
        </authorList>
    </citation>
    <scope>NUCLEOTIDE SEQUENCE [LARGE SCALE GENOMIC DNA]</scope>
    <source>
        <strain evidence="3 4">56AF</strain>
    </source>
</reference>
<keyword evidence="1" id="KW-0812">Transmembrane</keyword>
<feature type="domain" description="Inner membrane protein YgaP-like transmembrane" evidence="2">
    <location>
        <begin position="1"/>
        <end position="61"/>
    </location>
</feature>
<proteinExistence type="predicted"/>
<dbReference type="InterPro" id="IPR021309">
    <property type="entry name" value="YgaP-like_TM"/>
</dbReference>
<dbReference type="RefSeq" id="WP_043628205.1">
    <property type="nucleotide sequence ID" value="NZ_JAFCYX010000001.1"/>
</dbReference>
<dbReference type="OrthoDB" id="9804804at2"/>
<evidence type="ECO:0000259" key="2">
    <source>
        <dbReference type="Pfam" id="PF11127"/>
    </source>
</evidence>
<organism evidence="3 4">
    <name type="scientific">Chromobacterium amazonense</name>
    <dbReference type="NCBI Taxonomy" id="1382803"/>
    <lineage>
        <taxon>Bacteria</taxon>
        <taxon>Pseudomonadati</taxon>
        <taxon>Pseudomonadota</taxon>
        <taxon>Betaproteobacteria</taxon>
        <taxon>Neisseriales</taxon>
        <taxon>Chromobacteriaceae</taxon>
        <taxon>Chromobacterium</taxon>
    </lineage>
</organism>
<evidence type="ECO:0000313" key="3">
    <source>
        <dbReference type="EMBL" id="PRP69038.1"/>
    </source>
</evidence>
<feature type="transmembrane region" description="Helical" evidence="1">
    <location>
        <begin position="12"/>
        <end position="34"/>
    </location>
</feature>
<dbReference type="Pfam" id="PF11127">
    <property type="entry name" value="YgaP-like_TM"/>
    <property type="match status" value="1"/>
</dbReference>
<keyword evidence="1" id="KW-1133">Transmembrane helix</keyword>